<dbReference type="Pfam" id="PF00754">
    <property type="entry name" value="F5_F8_type_C"/>
    <property type="match status" value="1"/>
</dbReference>
<dbReference type="SUPFAM" id="SSF56300">
    <property type="entry name" value="Metallo-dependent phosphatases"/>
    <property type="match status" value="1"/>
</dbReference>
<dbReference type="RefSeq" id="WP_343952885.1">
    <property type="nucleotide sequence ID" value="NZ_BAAAHQ010000031.1"/>
</dbReference>
<reference evidence="5 6" key="1">
    <citation type="journal article" date="2019" name="Int. J. Syst. Evol. Microbiol.">
        <title>The Global Catalogue of Microorganisms (GCM) 10K type strain sequencing project: providing services to taxonomists for standard genome sequencing and annotation.</title>
        <authorList>
            <consortium name="The Broad Institute Genomics Platform"/>
            <consortium name="The Broad Institute Genome Sequencing Center for Infectious Disease"/>
            <person name="Wu L."/>
            <person name="Ma J."/>
        </authorList>
    </citation>
    <scope>NUCLEOTIDE SEQUENCE [LARGE SCALE GENOMIC DNA]</scope>
    <source>
        <strain evidence="5 6">JCM 11136</strain>
    </source>
</reference>
<dbReference type="InterPro" id="IPR005084">
    <property type="entry name" value="CBM6"/>
</dbReference>
<evidence type="ECO:0000313" key="6">
    <source>
        <dbReference type="Proteomes" id="UP001501578"/>
    </source>
</evidence>
<dbReference type="Pfam" id="PF00149">
    <property type="entry name" value="Metallophos"/>
    <property type="match status" value="1"/>
</dbReference>
<evidence type="ECO:0000259" key="3">
    <source>
        <dbReference type="PROSITE" id="PS50022"/>
    </source>
</evidence>
<dbReference type="Proteomes" id="UP001501578">
    <property type="component" value="Unassembled WGS sequence"/>
</dbReference>
<dbReference type="InterPro" id="IPR008979">
    <property type="entry name" value="Galactose-bd-like_sf"/>
</dbReference>
<gene>
    <name evidence="5" type="ORF">GCM10009560_54380</name>
</gene>
<evidence type="ECO:0000313" key="5">
    <source>
        <dbReference type="EMBL" id="GAA0941999.1"/>
    </source>
</evidence>
<sequence>MSRHRLALTVAAVAALLTTLFVAAGSAAAVESLLSQGRPATASSVETASYPASAAFDGDTAASRWASAEGSDPQWVSVDLGSVQQLSRIELFWEAAYATAYQLQVSADGIAWTTVHATTTGDGGPDEIAGLTASARYVRMHGTARATPYGYSLYEMRVYGGTPTTPSSEHQAESAVLSQAFVDTKHAGYTGTGFVDYVNTVGGYVEFSVTASTAGPAKLTFRYANGTTADRPLAVAVNGTSVATPAFTPTGAWATWQSVEVPATLVAGTNTVRATATTATGGPNLDRLTVGAGGPTEPPGGFVVAAAGDIAAQCTAASSACVHPKTAAQVRSMNPEFVLTMGDNQYDDALLSDFRAYYDTTWGTFKSKTRPAVGNHETYDPAGVYAGYKAYFGNLATPQGKTYYSFDRGNWHFIALDSNYFNDRAQIDWLTADLNANTKGCIAAYWHHPLFSSGSHGNNPISKPIWQLLYAKKADLVLNGHDHHYERFGPQNPDQQATGDGIVEILGGMGGASPYGIHNVQPNSLKRLTNTFGVLKLTLTDTTFSSQLIGVDGAVKDSSPTYTCH</sequence>
<proteinExistence type="predicted"/>
<evidence type="ECO:0000256" key="2">
    <source>
        <dbReference type="SAM" id="SignalP"/>
    </source>
</evidence>
<dbReference type="InterPro" id="IPR004843">
    <property type="entry name" value="Calcineurin-like_PHP"/>
</dbReference>
<feature type="signal peptide" evidence="2">
    <location>
        <begin position="1"/>
        <end position="23"/>
    </location>
</feature>
<dbReference type="InterPro" id="IPR000421">
    <property type="entry name" value="FA58C"/>
</dbReference>
<feature type="domain" description="F5/8 type C" evidence="3">
    <location>
        <begin position="23"/>
        <end position="161"/>
    </location>
</feature>
<accession>A0ABN1QG43</accession>
<dbReference type="EMBL" id="BAAAHQ010000031">
    <property type="protein sequence ID" value="GAA0941999.1"/>
    <property type="molecule type" value="Genomic_DNA"/>
</dbReference>
<dbReference type="InterPro" id="IPR029052">
    <property type="entry name" value="Metallo-depent_PP-like"/>
</dbReference>
<feature type="domain" description="CBM6" evidence="4">
    <location>
        <begin position="168"/>
        <end position="291"/>
    </location>
</feature>
<dbReference type="PROSITE" id="PS51175">
    <property type="entry name" value="CBM6"/>
    <property type="match status" value="1"/>
</dbReference>
<protein>
    <submittedName>
        <fullName evidence="5">Discoidin domain-containing protein</fullName>
    </submittedName>
</protein>
<dbReference type="Gene3D" id="3.60.21.10">
    <property type="match status" value="1"/>
</dbReference>
<dbReference type="InterPro" id="IPR039331">
    <property type="entry name" value="PAPs-like"/>
</dbReference>
<dbReference type="SUPFAM" id="SSF49785">
    <property type="entry name" value="Galactose-binding domain-like"/>
    <property type="match status" value="2"/>
</dbReference>
<dbReference type="PROSITE" id="PS50022">
    <property type="entry name" value="FA58C_3"/>
    <property type="match status" value="1"/>
</dbReference>
<feature type="chain" id="PRO_5046458930" evidence="2">
    <location>
        <begin position="24"/>
        <end position="565"/>
    </location>
</feature>
<evidence type="ECO:0000256" key="1">
    <source>
        <dbReference type="ARBA" id="ARBA00022729"/>
    </source>
</evidence>
<keyword evidence="1 2" id="KW-0732">Signal</keyword>
<comment type="caution">
    <text evidence="5">The sequence shown here is derived from an EMBL/GenBank/DDBJ whole genome shotgun (WGS) entry which is preliminary data.</text>
</comment>
<dbReference type="PANTHER" id="PTHR22953:SF153">
    <property type="entry name" value="PURPLE ACID PHOSPHATASE"/>
    <property type="match status" value="1"/>
</dbReference>
<dbReference type="CDD" id="cd04082">
    <property type="entry name" value="CBM35_pectate_lyase-like"/>
    <property type="match status" value="1"/>
</dbReference>
<keyword evidence="6" id="KW-1185">Reference proteome</keyword>
<dbReference type="PANTHER" id="PTHR22953">
    <property type="entry name" value="ACID PHOSPHATASE RELATED"/>
    <property type="match status" value="1"/>
</dbReference>
<dbReference type="Gene3D" id="2.60.120.260">
    <property type="entry name" value="Galactose-binding domain-like"/>
    <property type="match status" value="2"/>
</dbReference>
<dbReference type="Pfam" id="PF03422">
    <property type="entry name" value="CBM_6"/>
    <property type="match status" value="1"/>
</dbReference>
<name>A0ABN1QG43_9ACTN</name>
<organism evidence="5 6">
    <name type="scientific">Nonomuraea longicatena</name>
    <dbReference type="NCBI Taxonomy" id="83682"/>
    <lineage>
        <taxon>Bacteria</taxon>
        <taxon>Bacillati</taxon>
        <taxon>Actinomycetota</taxon>
        <taxon>Actinomycetes</taxon>
        <taxon>Streptosporangiales</taxon>
        <taxon>Streptosporangiaceae</taxon>
        <taxon>Nonomuraea</taxon>
    </lineage>
</organism>
<evidence type="ECO:0000259" key="4">
    <source>
        <dbReference type="PROSITE" id="PS51175"/>
    </source>
</evidence>